<keyword evidence="2 9" id="KW-0547">Nucleotide-binding</keyword>
<evidence type="ECO:0000256" key="7">
    <source>
        <dbReference type="ARBA" id="ARBA00023125"/>
    </source>
</evidence>
<dbReference type="Pfam" id="PF02559">
    <property type="entry name" value="CarD_TRCF_RID"/>
    <property type="match status" value="1"/>
</dbReference>
<gene>
    <name evidence="9" type="primary">mfd</name>
    <name evidence="12" type="ORF">JCM6292_34</name>
</gene>
<dbReference type="Gene3D" id="3.40.50.300">
    <property type="entry name" value="P-loop containing nucleotide triphosphate hydrolases"/>
    <property type="match status" value="2"/>
</dbReference>
<dbReference type="SUPFAM" id="SSF143517">
    <property type="entry name" value="TRCF domain-like"/>
    <property type="match status" value="1"/>
</dbReference>
<comment type="subcellular location">
    <subcellularLocation>
        <location evidence="9">Cytoplasm</location>
    </subcellularLocation>
</comment>
<dbReference type="GO" id="GO:0000716">
    <property type="term" value="P:transcription-coupled nucleotide-excision repair, DNA damage recognition"/>
    <property type="evidence" value="ECO:0007669"/>
    <property type="project" value="UniProtKB-UniRule"/>
</dbReference>
<evidence type="ECO:0000256" key="6">
    <source>
        <dbReference type="ARBA" id="ARBA00022840"/>
    </source>
</evidence>
<dbReference type="InterPro" id="IPR037235">
    <property type="entry name" value="TRCF-like_C_D7"/>
</dbReference>
<dbReference type="AlphaFoldDB" id="W4P3Q7"/>
<dbReference type="Gene3D" id="3.30.2060.10">
    <property type="entry name" value="Penicillin-binding protein 1b domain"/>
    <property type="match status" value="1"/>
</dbReference>
<comment type="function">
    <text evidence="9">Couples transcription and DNA repair by recognizing RNA polymerase (RNAP) stalled at DNA lesions. Mediates ATP-dependent release of RNAP and its truncated transcript from the DNA, and recruitment of nucleotide excision repair machinery to the damaged site.</text>
</comment>
<evidence type="ECO:0000256" key="4">
    <source>
        <dbReference type="ARBA" id="ARBA00022801"/>
    </source>
</evidence>
<dbReference type="GO" id="GO:0005524">
    <property type="term" value="F:ATP binding"/>
    <property type="evidence" value="ECO:0007669"/>
    <property type="project" value="UniProtKB-UniRule"/>
</dbReference>
<evidence type="ECO:0000259" key="10">
    <source>
        <dbReference type="PROSITE" id="PS51192"/>
    </source>
</evidence>
<dbReference type="SMART" id="SM00490">
    <property type="entry name" value="HELICc"/>
    <property type="match status" value="1"/>
</dbReference>
<proteinExistence type="inferred from homology"/>
<comment type="similarity">
    <text evidence="9">In the C-terminal section; belongs to the helicase family. RecG subfamily.</text>
</comment>
<evidence type="ECO:0000256" key="5">
    <source>
        <dbReference type="ARBA" id="ARBA00022806"/>
    </source>
</evidence>
<dbReference type="PANTHER" id="PTHR47964">
    <property type="entry name" value="ATP-DEPENDENT DNA HELICASE HOMOLOG RECG, CHLOROPLASTIC"/>
    <property type="match status" value="1"/>
</dbReference>
<dbReference type="NCBIfam" id="TIGR00580">
    <property type="entry name" value="mfd"/>
    <property type="match status" value="1"/>
</dbReference>
<dbReference type="PROSITE" id="PS51194">
    <property type="entry name" value="HELICASE_CTER"/>
    <property type="match status" value="1"/>
</dbReference>
<keyword evidence="1 9" id="KW-0963">Cytoplasm</keyword>
<organism evidence="12 13">
    <name type="scientific">Bacteroides pyogenes JCM 6292</name>
    <dbReference type="NCBI Taxonomy" id="1235809"/>
    <lineage>
        <taxon>Bacteria</taxon>
        <taxon>Pseudomonadati</taxon>
        <taxon>Bacteroidota</taxon>
        <taxon>Bacteroidia</taxon>
        <taxon>Bacteroidales</taxon>
        <taxon>Bacteroidaceae</taxon>
        <taxon>Bacteroides</taxon>
    </lineage>
</organism>
<keyword evidence="8 9" id="KW-0234">DNA repair</keyword>
<dbReference type="SMART" id="SM00982">
    <property type="entry name" value="TRCF"/>
    <property type="match status" value="1"/>
</dbReference>
<sequence>MIFMTITELQQQYAAHPNMAVMERILKDPSIRTVFCGGLCASAASLSSSVWVRRGICPFVFILGDLEEAGYFYHDLTQILGTEQVLFFPSSFRRSVKYGQKDAANEILRTEVLSRLEKGEKGLCIVTYPDALAEKVVSRKELNDKTLKLNVGERVDTVFVTDVLHSYGFEYVDYVYEPGQYAVRGSIIDVFSFASEYPYRIDFFGDEVESIRTFEVESQLSREKKNGIMIVPDLAVTGEVTTSFLDFIPGETVLAMRDFLWLRERIQAVHDEALTPQAIAVQEAEENGGITPEGKLIDGSEFMSRALDFRRMEFGNKPTGVPDASVSFETSAQPIFHKNFDLVSDAFRDYIGKGYSLFVCSDSTKQTDRIKAIFEDRKEHISFTPVQRTLHEGFADDTLRMCVFTDHQLFDRFHKYNLKSDKARSGKVTLSLKELNQFTPGDYVVHTDHGIGRFAGLIRVPNGDTTQEVIKLIYQNEDVVFVSIHSLHKVSKYKGKEGEPPRLNKLGTGAWEKLKERTKTKIKDIARDLIKLYSQRRQEKGFSYSPDSFLQRELEASFIYEDTPDQSKATADVKTDMESERPMDRLVCGDVGFGKTEVAIRAAFKAVADNKQVAVLVPTTVLAYQHFRTFRERLKGLPCRVEYLSRARTAAQAKAVLKELKEGEVNILIGTHRILGKDVRFKDLGLLIIDEEQKFGVSVKEKLRQMKVNVDTLTMTATPIPRTLQFSLMGARDLSVISTPPPNRYPIQTEVHTFNEEVIADAIGFEMSRNGQVFFVNNRIANLPELKAMILRHIPDCRVAIGHGQMEPAELEKVIFDFVNYDYDVLLATTIIESGIDIPNANTIIINQAQNFGLSDLHQMRGRVGRSNKKAFCYLLAPPLSSLTTEGRRRLQAIENFSDLGSGIHIAMQDLDIRGAGNLLGAEQSGFIADLGYETYQKILAEAVHELKNDEFAELYADEIKESKEISGELFVDECQIESDLEILLPADYVTGSSERMLLYRELDGLTLDKEVDAFRTRLEDRFGTVPPETEELLRVVPLRRLGARLGAEKIFLKGERMTLFFVSNPDSPFYQSRAFGQAIEYMMKYTRRCDLREQNGRRSMVVKDVGNVETAVSVLQEMVAMPVGD</sequence>
<dbReference type="SUPFAM" id="SSF141259">
    <property type="entry name" value="CarD-like"/>
    <property type="match status" value="1"/>
</dbReference>
<dbReference type="GO" id="GO:0003678">
    <property type="term" value="F:DNA helicase activity"/>
    <property type="evidence" value="ECO:0007669"/>
    <property type="project" value="TreeGrafter"/>
</dbReference>
<dbReference type="GO" id="GO:0005737">
    <property type="term" value="C:cytoplasm"/>
    <property type="evidence" value="ECO:0007669"/>
    <property type="project" value="UniProtKB-SubCell"/>
</dbReference>
<evidence type="ECO:0000259" key="11">
    <source>
        <dbReference type="PROSITE" id="PS51194"/>
    </source>
</evidence>
<dbReference type="InterPro" id="IPR001650">
    <property type="entry name" value="Helicase_C-like"/>
</dbReference>
<evidence type="ECO:0000313" key="13">
    <source>
        <dbReference type="Proteomes" id="UP000018861"/>
    </source>
</evidence>
<protein>
    <recommendedName>
        <fullName evidence="9">Transcription-repair-coupling factor</fullName>
        <shortName evidence="9">TRCF</shortName>
        <ecNumber evidence="9">3.6.4.-</ecNumber>
    </recommendedName>
</protein>
<comment type="caution">
    <text evidence="12">The sequence shown here is derived from an EMBL/GenBank/DDBJ whole genome shotgun (WGS) entry which is preliminary data.</text>
</comment>
<dbReference type="Pfam" id="PF00271">
    <property type="entry name" value="Helicase_C"/>
    <property type="match status" value="1"/>
</dbReference>
<keyword evidence="7 9" id="KW-0238">DNA-binding</keyword>
<dbReference type="HAMAP" id="MF_00969">
    <property type="entry name" value="TRCF"/>
    <property type="match status" value="1"/>
</dbReference>
<name>W4P3Q7_9BACE</name>
<evidence type="ECO:0000256" key="9">
    <source>
        <dbReference type="HAMAP-Rule" id="MF_00969"/>
    </source>
</evidence>
<dbReference type="GO" id="GO:0003684">
    <property type="term" value="F:damaged DNA binding"/>
    <property type="evidence" value="ECO:0007669"/>
    <property type="project" value="InterPro"/>
</dbReference>
<dbReference type="InterPro" id="IPR005118">
    <property type="entry name" value="TRCF_C"/>
</dbReference>
<dbReference type="SUPFAM" id="SSF52540">
    <property type="entry name" value="P-loop containing nucleoside triphosphate hydrolases"/>
    <property type="match status" value="3"/>
</dbReference>
<dbReference type="EMBL" id="BAIQ01000001">
    <property type="protein sequence ID" value="GAE13968.1"/>
    <property type="molecule type" value="Genomic_DNA"/>
</dbReference>
<evidence type="ECO:0000313" key="12">
    <source>
        <dbReference type="EMBL" id="GAE13968.1"/>
    </source>
</evidence>
<dbReference type="InterPro" id="IPR011545">
    <property type="entry name" value="DEAD/DEAH_box_helicase_dom"/>
</dbReference>
<keyword evidence="5" id="KW-0347">Helicase</keyword>
<dbReference type="InterPro" id="IPR027417">
    <property type="entry name" value="P-loop_NTPase"/>
</dbReference>
<comment type="similarity">
    <text evidence="9">In the N-terminal section; belongs to the UvrB family.</text>
</comment>
<dbReference type="Proteomes" id="UP000018861">
    <property type="component" value="Unassembled WGS sequence"/>
</dbReference>
<dbReference type="InterPro" id="IPR041471">
    <property type="entry name" value="UvrB_inter"/>
</dbReference>
<dbReference type="InterPro" id="IPR014001">
    <property type="entry name" value="Helicase_ATP-bd"/>
</dbReference>
<evidence type="ECO:0000256" key="8">
    <source>
        <dbReference type="ARBA" id="ARBA00023204"/>
    </source>
</evidence>
<evidence type="ECO:0000256" key="2">
    <source>
        <dbReference type="ARBA" id="ARBA00022741"/>
    </source>
</evidence>
<dbReference type="InterPro" id="IPR047112">
    <property type="entry name" value="RecG/Mfd"/>
</dbReference>
<dbReference type="Pfam" id="PF17757">
    <property type="entry name" value="UvrB_inter"/>
    <property type="match status" value="1"/>
</dbReference>
<keyword evidence="3 9" id="KW-0227">DNA damage</keyword>
<dbReference type="PROSITE" id="PS51192">
    <property type="entry name" value="HELICASE_ATP_BIND_1"/>
    <property type="match status" value="1"/>
</dbReference>
<keyword evidence="4 9" id="KW-0378">Hydrolase</keyword>
<dbReference type="EC" id="3.6.4.-" evidence="9"/>
<feature type="domain" description="Helicase ATP-binding" evidence="10">
    <location>
        <begin position="576"/>
        <end position="737"/>
    </location>
</feature>
<dbReference type="SMART" id="SM01058">
    <property type="entry name" value="CarD_TRCF"/>
    <property type="match status" value="1"/>
</dbReference>
<dbReference type="Pfam" id="PF00270">
    <property type="entry name" value="DEAD"/>
    <property type="match status" value="1"/>
</dbReference>
<dbReference type="GO" id="GO:0016787">
    <property type="term" value="F:hydrolase activity"/>
    <property type="evidence" value="ECO:0007669"/>
    <property type="project" value="UniProtKB-KW"/>
</dbReference>
<dbReference type="PANTHER" id="PTHR47964:SF1">
    <property type="entry name" value="ATP-DEPENDENT DNA HELICASE HOMOLOG RECG, CHLOROPLASTIC"/>
    <property type="match status" value="1"/>
</dbReference>
<dbReference type="SMART" id="SM00487">
    <property type="entry name" value="DEXDc"/>
    <property type="match status" value="1"/>
</dbReference>
<reference evidence="12 13" key="1">
    <citation type="journal article" date="2014" name="Genome Announc.">
        <title>Draft Genome Sequences of Three Strains of Bacteroides pyogenes Isolated from a Cat and Swine.</title>
        <authorList>
            <person name="Sakamoto M."/>
            <person name="Oshima K."/>
            <person name="Suda W."/>
            <person name="Kitamura K."/>
            <person name="Iida T."/>
            <person name="Hattori M."/>
            <person name="Ohkuma M."/>
        </authorList>
    </citation>
    <scope>NUCLEOTIDE SEQUENCE [LARGE SCALE GENOMIC DNA]</scope>
    <source>
        <strain evidence="12 13">JCM 6292</strain>
    </source>
</reference>
<dbReference type="Gene3D" id="3.90.1150.50">
    <property type="entry name" value="Transcription-repair-coupling factor, D7 domain"/>
    <property type="match status" value="1"/>
</dbReference>
<accession>W4P3Q7</accession>
<dbReference type="CDD" id="cd17991">
    <property type="entry name" value="DEXHc_TRCF"/>
    <property type="match status" value="1"/>
</dbReference>
<evidence type="ECO:0000256" key="1">
    <source>
        <dbReference type="ARBA" id="ARBA00022490"/>
    </source>
</evidence>
<dbReference type="Pfam" id="PF03461">
    <property type="entry name" value="TRCF"/>
    <property type="match status" value="1"/>
</dbReference>
<dbReference type="InterPro" id="IPR004576">
    <property type="entry name" value="Mfd"/>
</dbReference>
<evidence type="ECO:0000256" key="3">
    <source>
        <dbReference type="ARBA" id="ARBA00022763"/>
    </source>
</evidence>
<keyword evidence="6 9" id="KW-0067">ATP-binding</keyword>
<dbReference type="InterPro" id="IPR003711">
    <property type="entry name" value="CarD-like/TRCF_RID"/>
</dbReference>
<dbReference type="GO" id="GO:0006355">
    <property type="term" value="P:regulation of DNA-templated transcription"/>
    <property type="evidence" value="ECO:0007669"/>
    <property type="project" value="UniProtKB-UniRule"/>
</dbReference>
<dbReference type="InterPro" id="IPR036101">
    <property type="entry name" value="CarD-like/TRCF_RID_sf"/>
</dbReference>
<dbReference type="Gene3D" id="2.40.10.170">
    <property type="match status" value="1"/>
</dbReference>
<feature type="domain" description="Helicase C-terminal" evidence="11">
    <location>
        <begin position="746"/>
        <end position="912"/>
    </location>
</feature>